<dbReference type="RefSeq" id="WP_264944349.1">
    <property type="nucleotide sequence ID" value="NZ_JAPDRA010000004.1"/>
</dbReference>
<protein>
    <submittedName>
        <fullName evidence="2">Uncharacterized protein</fullName>
    </submittedName>
</protein>
<keyword evidence="3" id="KW-1185">Reference proteome</keyword>
<evidence type="ECO:0000313" key="3">
    <source>
        <dbReference type="Proteomes" id="UP001596977"/>
    </source>
</evidence>
<sequence length="92" mass="9934">MSGRQAQGRGRVRPGYWFRPKLYGLGATPATWQGWVLTAALAAIAIAVARLAEARGAALLVLLVPLIAGFIWLVHAKTDGAWRWRWGPGGGR</sequence>
<feature type="transmembrane region" description="Helical" evidence="1">
    <location>
        <begin position="32"/>
        <end position="49"/>
    </location>
</feature>
<dbReference type="EMBL" id="JBHTJG010000004">
    <property type="protein sequence ID" value="MFD0946593.1"/>
    <property type="molecule type" value="Genomic_DNA"/>
</dbReference>
<reference evidence="3" key="1">
    <citation type="journal article" date="2019" name="Int. J. Syst. Evol. Microbiol.">
        <title>The Global Catalogue of Microorganisms (GCM) 10K type strain sequencing project: providing services to taxonomists for standard genome sequencing and annotation.</title>
        <authorList>
            <consortium name="The Broad Institute Genomics Platform"/>
            <consortium name="The Broad Institute Genome Sequencing Center for Infectious Disease"/>
            <person name="Wu L."/>
            <person name="Ma J."/>
        </authorList>
    </citation>
    <scope>NUCLEOTIDE SEQUENCE [LARGE SCALE GENOMIC DNA]</scope>
    <source>
        <strain evidence="3">CCUG 62982</strain>
    </source>
</reference>
<gene>
    <name evidence="2" type="ORF">ACFQ1E_09610</name>
</gene>
<keyword evidence="1" id="KW-1133">Transmembrane helix</keyword>
<keyword evidence="1" id="KW-0812">Transmembrane</keyword>
<comment type="caution">
    <text evidence="2">The sequence shown here is derived from an EMBL/GenBank/DDBJ whole genome shotgun (WGS) entry which is preliminary data.</text>
</comment>
<feature type="transmembrane region" description="Helical" evidence="1">
    <location>
        <begin position="56"/>
        <end position="75"/>
    </location>
</feature>
<proteinExistence type="predicted"/>
<organism evidence="2 3">
    <name type="scientific">Sphingomonas canadensis</name>
    <dbReference type="NCBI Taxonomy" id="1219257"/>
    <lineage>
        <taxon>Bacteria</taxon>
        <taxon>Pseudomonadati</taxon>
        <taxon>Pseudomonadota</taxon>
        <taxon>Alphaproteobacteria</taxon>
        <taxon>Sphingomonadales</taxon>
        <taxon>Sphingomonadaceae</taxon>
        <taxon>Sphingomonas</taxon>
    </lineage>
</organism>
<evidence type="ECO:0000313" key="2">
    <source>
        <dbReference type="EMBL" id="MFD0946593.1"/>
    </source>
</evidence>
<accession>A0ABW3H900</accession>
<name>A0ABW3H900_9SPHN</name>
<evidence type="ECO:0000256" key="1">
    <source>
        <dbReference type="SAM" id="Phobius"/>
    </source>
</evidence>
<dbReference type="Proteomes" id="UP001596977">
    <property type="component" value="Unassembled WGS sequence"/>
</dbReference>
<keyword evidence="1" id="KW-0472">Membrane</keyword>